<feature type="compositionally biased region" description="Basic and acidic residues" evidence="13">
    <location>
        <begin position="284"/>
        <end position="294"/>
    </location>
</feature>
<keyword evidence="3" id="KW-0997">Cell inner membrane</keyword>
<comment type="function">
    <text evidence="12">Peptidoglycan polymerase that catalyzes glycan chain elongation from lipid-linked precursors.</text>
</comment>
<dbReference type="EMBL" id="RAWG01000015">
    <property type="protein sequence ID" value="RKH47039.1"/>
    <property type="molecule type" value="Genomic_DNA"/>
</dbReference>
<feature type="domain" description="Glycosyl transferase family 51" evidence="14">
    <location>
        <begin position="101"/>
        <end position="264"/>
    </location>
</feature>
<comment type="subcellular location">
    <subcellularLocation>
        <location evidence="12">Cell membrane</location>
        <topology evidence="12">Single-pass membrane protein</topology>
    </subcellularLocation>
</comment>
<keyword evidence="11 12" id="KW-0961">Cell wall biogenesis/degradation</keyword>
<dbReference type="GO" id="GO:0008360">
    <property type="term" value="P:regulation of cell shape"/>
    <property type="evidence" value="ECO:0007669"/>
    <property type="project" value="UniProtKB-KW"/>
</dbReference>
<dbReference type="InterPro" id="IPR050396">
    <property type="entry name" value="Glycosyltr_51/Transpeptidase"/>
</dbReference>
<accession>A0A3A8NUA1</accession>
<evidence type="ECO:0000256" key="9">
    <source>
        <dbReference type="ARBA" id="ARBA00022989"/>
    </source>
</evidence>
<dbReference type="EC" id="2.4.99.28" evidence="12"/>
<dbReference type="Gene3D" id="1.10.3810.10">
    <property type="entry name" value="Biosynthetic peptidoglycan transglycosylase-like"/>
    <property type="match status" value="1"/>
</dbReference>
<evidence type="ECO:0000256" key="4">
    <source>
        <dbReference type="ARBA" id="ARBA00022676"/>
    </source>
</evidence>
<keyword evidence="2 12" id="KW-1003">Cell membrane</keyword>
<protein>
    <recommendedName>
        <fullName evidence="12">Biosynthetic peptidoglycan transglycosylase</fullName>
        <ecNumber evidence="12">2.4.99.28</ecNumber>
    </recommendedName>
    <alternativeName>
        <fullName evidence="12">Glycan polymerase</fullName>
    </alternativeName>
    <alternativeName>
        <fullName evidence="12">Peptidoglycan glycosyltransferase MtgA</fullName>
        <shortName evidence="12">PGT</shortName>
    </alternativeName>
</protein>
<dbReference type="GO" id="GO:0071555">
    <property type="term" value="P:cell wall organization"/>
    <property type="evidence" value="ECO:0007669"/>
    <property type="project" value="UniProtKB-KW"/>
</dbReference>
<dbReference type="OrthoDB" id="9766909at2"/>
<feature type="transmembrane region" description="Helical" evidence="12">
    <location>
        <begin position="49"/>
        <end position="67"/>
    </location>
</feature>
<evidence type="ECO:0000256" key="7">
    <source>
        <dbReference type="ARBA" id="ARBA00022960"/>
    </source>
</evidence>
<comment type="caution">
    <text evidence="15">The sequence shown here is derived from an EMBL/GenBank/DDBJ whole genome shotgun (WGS) entry which is preliminary data.</text>
</comment>
<feature type="region of interest" description="Disordered" evidence="13">
    <location>
        <begin position="284"/>
        <end position="307"/>
    </location>
</feature>
<dbReference type="InterPro" id="IPR001264">
    <property type="entry name" value="Glyco_trans_51"/>
</dbReference>
<dbReference type="InterPro" id="IPR023346">
    <property type="entry name" value="Lysozyme-like_dom_sf"/>
</dbReference>
<comment type="pathway">
    <text evidence="1 12">Cell wall biogenesis; peptidoglycan biosynthesis.</text>
</comment>
<evidence type="ECO:0000313" key="15">
    <source>
        <dbReference type="EMBL" id="RKH47039.1"/>
    </source>
</evidence>
<evidence type="ECO:0000256" key="5">
    <source>
        <dbReference type="ARBA" id="ARBA00022679"/>
    </source>
</evidence>
<dbReference type="GO" id="GO:0009252">
    <property type="term" value="P:peptidoglycan biosynthetic process"/>
    <property type="evidence" value="ECO:0007669"/>
    <property type="project" value="UniProtKB-UniRule"/>
</dbReference>
<evidence type="ECO:0000256" key="11">
    <source>
        <dbReference type="ARBA" id="ARBA00023316"/>
    </source>
</evidence>
<evidence type="ECO:0000256" key="6">
    <source>
        <dbReference type="ARBA" id="ARBA00022692"/>
    </source>
</evidence>
<dbReference type="RefSeq" id="WP_120623927.1">
    <property type="nucleotide sequence ID" value="NZ_RAWG01000015.1"/>
</dbReference>
<dbReference type="GO" id="GO:0009274">
    <property type="term" value="C:peptidoglycan-based cell wall"/>
    <property type="evidence" value="ECO:0007669"/>
    <property type="project" value="InterPro"/>
</dbReference>
<keyword evidence="8 12" id="KW-0573">Peptidoglycan synthesis</keyword>
<dbReference type="InterPro" id="IPR036950">
    <property type="entry name" value="PBP_transglycosylase"/>
</dbReference>
<dbReference type="GO" id="GO:0008955">
    <property type="term" value="F:peptidoglycan glycosyltransferase activity"/>
    <property type="evidence" value="ECO:0007669"/>
    <property type="project" value="UniProtKB-UniRule"/>
</dbReference>
<evidence type="ECO:0000256" key="3">
    <source>
        <dbReference type="ARBA" id="ARBA00022519"/>
    </source>
</evidence>
<keyword evidence="5 12" id="KW-0808">Transferase</keyword>
<keyword evidence="10 12" id="KW-0472">Membrane</keyword>
<keyword evidence="4 12" id="KW-0328">Glycosyltransferase</keyword>
<sequence length="307" mass="32882">MSKVEAEGPEDARGDRPAADGAEPAASNAGPAVSAATPAPSRRRRPLRWVLGGVLLVGLGITGHAYVTLPDARPLVKENPKTTALMEQRADEAREAGRKPRRRQQWVPLSAISKPAVDAVLLSEDASFYLHDGVDTVELARAVGKAVEEGKLGRGASTLTQQLAKNLWLSTDRSLLRKAKELMLAHRLEEALTKQRILTLYLNVVEWGNGVYGIEAGAREHFGVSASQLSVAQGAVLASMLPSPRKRSPRSGSRALLNHSHRLVDALKIYRRISAAQAEEAHAEVDRLLGRESGDTGGADEADDGAP</sequence>
<feature type="compositionally biased region" description="Basic and acidic residues" evidence="13">
    <location>
        <begin position="1"/>
        <end position="18"/>
    </location>
</feature>
<evidence type="ECO:0000256" key="13">
    <source>
        <dbReference type="SAM" id="MobiDB-lite"/>
    </source>
</evidence>
<keyword evidence="9 12" id="KW-1133">Transmembrane helix</keyword>
<dbReference type="Proteomes" id="UP000273405">
    <property type="component" value="Unassembled WGS sequence"/>
</dbReference>
<dbReference type="PANTHER" id="PTHR32282">
    <property type="entry name" value="BINDING PROTEIN TRANSPEPTIDASE, PUTATIVE-RELATED"/>
    <property type="match status" value="1"/>
</dbReference>
<dbReference type="GO" id="GO:0016763">
    <property type="term" value="F:pentosyltransferase activity"/>
    <property type="evidence" value="ECO:0007669"/>
    <property type="project" value="InterPro"/>
</dbReference>
<proteinExistence type="inferred from homology"/>
<comment type="catalytic activity">
    <reaction evidence="12">
        <text>[GlcNAc-(1-&gt;4)-Mur2Ac(oyl-L-Ala-gamma-D-Glu-L-Lys-D-Ala-D-Ala)](n)-di-trans,octa-cis-undecaprenyl diphosphate + beta-D-GlcNAc-(1-&gt;4)-Mur2Ac(oyl-L-Ala-gamma-D-Glu-L-Lys-D-Ala-D-Ala)-di-trans,octa-cis-undecaprenyl diphosphate = [GlcNAc-(1-&gt;4)-Mur2Ac(oyl-L-Ala-gamma-D-Glu-L-Lys-D-Ala-D-Ala)](n+1)-di-trans,octa-cis-undecaprenyl diphosphate + di-trans,octa-cis-undecaprenyl diphosphate + H(+)</text>
        <dbReference type="Rhea" id="RHEA:23708"/>
        <dbReference type="Rhea" id="RHEA-COMP:9602"/>
        <dbReference type="Rhea" id="RHEA-COMP:9603"/>
        <dbReference type="ChEBI" id="CHEBI:15378"/>
        <dbReference type="ChEBI" id="CHEBI:58405"/>
        <dbReference type="ChEBI" id="CHEBI:60033"/>
        <dbReference type="ChEBI" id="CHEBI:78435"/>
        <dbReference type="EC" id="2.4.99.28"/>
    </reaction>
</comment>
<organism evidence="15 16">
    <name type="scientific">Corallococcus sicarius</name>
    <dbReference type="NCBI Taxonomy" id="2316726"/>
    <lineage>
        <taxon>Bacteria</taxon>
        <taxon>Pseudomonadati</taxon>
        <taxon>Myxococcota</taxon>
        <taxon>Myxococcia</taxon>
        <taxon>Myxococcales</taxon>
        <taxon>Cystobacterineae</taxon>
        <taxon>Myxococcaceae</taxon>
        <taxon>Corallococcus</taxon>
    </lineage>
</organism>
<gene>
    <name evidence="12" type="primary">mtgA</name>
    <name evidence="15" type="ORF">D7X12_03945</name>
</gene>
<reference evidence="16" key="1">
    <citation type="submission" date="2018-09" db="EMBL/GenBank/DDBJ databases">
        <authorList>
            <person name="Livingstone P.G."/>
            <person name="Whitworth D.E."/>
        </authorList>
    </citation>
    <scope>NUCLEOTIDE SEQUENCE [LARGE SCALE GENOMIC DNA]</scope>
    <source>
        <strain evidence="16">CA040B</strain>
    </source>
</reference>
<dbReference type="HAMAP" id="MF_00766">
    <property type="entry name" value="PGT_MtgA"/>
    <property type="match status" value="1"/>
</dbReference>
<evidence type="ECO:0000313" key="16">
    <source>
        <dbReference type="Proteomes" id="UP000273405"/>
    </source>
</evidence>
<dbReference type="InterPro" id="IPR011812">
    <property type="entry name" value="Pep_trsgly"/>
</dbReference>
<evidence type="ECO:0000256" key="10">
    <source>
        <dbReference type="ARBA" id="ARBA00023136"/>
    </source>
</evidence>
<dbReference type="SUPFAM" id="SSF53955">
    <property type="entry name" value="Lysozyme-like"/>
    <property type="match status" value="1"/>
</dbReference>
<comment type="similarity">
    <text evidence="12">Belongs to the glycosyltransferase 51 family.</text>
</comment>
<feature type="compositionally biased region" description="Low complexity" evidence="13">
    <location>
        <begin position="19"/>
        <end position="40"/>
    </location>
</feature>
<keyword evidence="6 12" id="KW-0812">Transmembrane</keyword>
<dbReference type="GO" id="GO:0005886">
    <property type="term" value="C:plasma membrane"/>
    <property type="evidence" value="ECO:0007669"/>
    <property type="project" value="UniProtKB-SubCell"/>
</dbReference>
<name>A0A3A8NUA1_9BACT</name>
<dbReference type="AlphaFoldDB" id="A0A3A8NUA1"/>
<keyword evidence="7 12" id="KW-0133">Cell shape</keyword>
<evidence type="ECO:0000256" key="12">
    <source>
        <dbReference type="HAMAP-Rule" id="MF_00766"/>
    </source>
</evidence>
<evidence type="ECO:0000256" key="2">
    <source>
        <dbReference type="ARBA" id="ARBA00022475"/>
    </source>
</evidence>
<evidence type="ECO:0000259" key="14">
    <source>
        <dbReference type="Pfam" id="PF00912"/>
    </source>
</evidence>
<dbReference type="UniPathway" id="UPA00219"/>
<dbReference type="PANTHER" id="PTHR32282:SF33">
    <property type="entry name" value="PEPTIDOGLYCAN GLYCOSYLTRANSFERASE"/>
    <property type="match status" value="1"/>
</dbReference>
<feature type="compositionally biased region" description="Acidic residues" evidence="13">
    <location>
        <begin position="298"/>
        <end position="307"/>
    </location>
</feature>
<evidence type="ECO:0000256" key="8">
    <source>
        <dbReference type="ARBA" id="ARBA00022984"/>
    </source>
</evidence>
<dbReference type="Pfam" id="PF00912">
    <property type="entry name" value="Transgly"/>
    <property type="match status" value="1"/>
</dbReference>
<feature type="region of interest" description="Disordered" evidence="13">
    <location>
        <begin position="1"/>
        <end position="42"/>
    </location>
</feature>
<evidence type="ECO:0000256" key="1">
    <source>
        <dbReference type="ARBA" id="ARBA00004752"/>
    </source>
</evidence>
<keyword evidence="16" id="KW-1185">Reference proteome</keyword>